<evidence type="ECO:0000313" key="1">
    <source>
        <dbReference type="EMBL" id="KAK4017544.1"/>
    </source>
</evidence>
<reference evidence="1 2" key="1">
    <citation type="journal article" date="2023" name="Nucleic Acids Res.">
        <title>The hologenome of Daphnia magna reveals possible DNA methylation and microbiome-mediated evolution of the host genome.</title>
        <authorList>
            <person name="Chaturvedi A."/>
            <person name="Li X."/>
            <person name="Dhandapani V."/>
            <person name="Marshall H."/>
            <person name="Kissane S."/>
            <person name="Cuenca-Cambronero M."/>
            <person name="Asole G."/>
            <person name="Calvet F."/>
            <person name="Ruiz-Romero M."/>
            <person name="Marangio P."/>
            <person name="Guigo R."/>
            <person name="Rago D."/>
            <person name="Mirbahai L."/>
            <person name="Eastwood N."/>
            <person name="Colbourne J.K."/>
            <person name="Zhou J."/>
            <person name="Mallon E."/>
            <person name="Orsini L."/>
        </authorList>
    </citation>
    <scope>NUCLEOTIDE SEQUENCE [LARGE SCALE GENOMIC DNA]</scope>
    <source>
        <strain evidence="1">LRV0_1</strain>
    </source>
</reference>
<proteinExistence type="predicted"/>
<evidence type="ECO:0000313" key="2">
    <source>
        <dbReference type="Proteomes" id="UP001234178"/>
    </source>
</evidence>
<protein>
    <submittedName>
        <fullName evidence="1">Uncharacterized protein</fullName>
    </submittedName>
</protein>
<dbReference type="Proteomes" id="UP001234178">
    <property type="component" value="Unassembled WGS sequence"/>
</dbReference>
<sequence>MLSLVNGLRLTKYKLMKYKLVVSQCIRIEYKSNNSWYNSVFTLNTKVETHEEETHDITVYSH</sequence>
<comment type="caution">
    <text evidence="1">The sequence shown here is derived from an EMBL/GenBank/DDBJ whole genome shotgun (WGS) entry which is preliminary data.</text>
</comment>
<accession>A0ABQ9ZY94</accession>
<name>A0ABQ9ZY94_9CRUS</name>
<gene>
    <name evidence="1" type="ORF">OUZ56_032956</name>
</gene>
<dbReference type="EMBL" id="JAOYFB010000007">
    <property type="protein sequence ID" value="KAK4017544.1"/>
    <property type="molecule type" value="Genomic_DNA"/>
</dbReference>
<organism evidence="1 2">
    <name type="scientific">Daphnia magna</name>
    <dbReference type="NCBI Taxonomy" id="35525"/>
    <lineage>
        <taxon>Eukaryota</taxon>
        <taxon>Metazoa</taxon>
        <taxon>Ecdysozoa</taxon>
        <taxon>Arthropoda</taxon>
        <taxon>Crustacea</taxon>
        <taxon>Branchiopoda</taxon>
        <taxon>Diplostraca</taxon>
        <taxon>Cladocera</taxon>
        <taxon>Anomopoda</taxon>
        <taxon>Daphniidae</taxon>
        <taxon>Daphnia</taxon>
    </lineage>
</organism>
<keyword evidence="2" id="KW-1185">Reference proteome</keyword>